<protein>
    <recommendedName>
        <fullName evidence="3">G protein-coupled receptor</fullName>
    </recommendedName>
</protein>
<dbReference type="Proteomes" id="UP001432322">
    <property type="component" value="Unassembled WGS sequence"/>
</dbReference>
<dbReference type="AlphaFoldDB" id="A0AAV5V3K4"/>
<feature type="non-terminal residue" evidence="1">
    <location>
        <position position="1"/>
    </location>
</feature>
<feature type="non-terminal residue" evidence="1">
    <location>
        <position position="136"/>
    </location>
</feature>
<accession>A0AAV5V3K4</accession>
<sequence>VLSSVRVSGGDCLSVHNRVVLHPINAGGARRGRRRRRHRLFGQVFPFNVLPLLLNRPQFLLILSHRLSSSSAFIVRVPGPPPARLRNLHRTLQIGPSRRLPLNAVRHGLHRILLGRGGADLNHSFARWWWSSSSAR</sequence>
<evidence type="ECO:0008006" key="3">
    <source>
        <dbReference type="Google" id="ProtNLM"/>
    </source>
</evidence>
<evidence type="ECO:0000313" key="1">
    <source>
        <dbReference type="EMBL" id="GMT12897.1"/>
    </source>
</evidence>
<keyword evidence="2" id="KW-1185">Reference proteome</keyword>
<comment type="caution">
    <text evidence="1">The sequence shown here is derived from an EMBL/GenBank/DDBJ whole genome shotgun (WGS) entry which is preliminary data.</text>
</comment>
<name>A0AAV5V3K4_9BILA</name>
<proteinExistence type="predicted"/>
<dbReference type="EMBL" id="BTSY01000002">
    <property type="protein sequence ID" value="GMT12897.1"/>
    <property type="molecule type" value="Genomic_DNA"/>
</dbReference>
<evidence type="ECO:0000313" key="2">
    <source>
        <dbReference type="Proteomes" id="UP001432322"/>
    </source>
</evidence>
<gene>
    <name evidence="1" type="ORF">PFISCL1PPCAC_4194</name>
</gene>
<reference evidence="1" key="1">
    <citation type="submission" date="2023-10" db="EMBL/GenBank/DDBJ databases">
        <title>Genome assembly of Pristionchus species.</title>
        <authorList>
            <person name="Yoshida K."/>
            <person name="Sommer R.J."/>
        </authorList>
    </citation>
    <scope>NUCLEOTIDE SEQUENCE</scope>
    <source>
        <strain evidence="1">RS5133</strain>
    </source>
</reference>
<organism evidence="1 2">
    <name type="scientific">Pristionchus fissidentatus</name>
    <dbReference type="NCBI Taxonomy" id="1538716"/>
    <lineage>
        <taxon>Eukaryota</taxon>
        <taxon>Metazoa</taxon>
        <taxon>Ecdysozoa</taxon>
        <taxon>Nematoda</taxon>
        <taxon>Chromadorea</taxon>
        <taxon>Rhabditida</taxon>
        <taxon>Rhabditina</taxon>
        <taxon>Diplogasteromorpha</taxon>
        <taxon>Diplogasteroidea</taxon>
        <taxon>Neodiplogasteridae</taxon>
        <taxon>Pristionchus</taxon>
    </lineage>
</organism>